<evidence type="ECO:0000256" key="11">
    <source>
        <dbReference type="ARBA" id="ARBA00022989"/>
    </source>
</evidence>
<feature type="active site" description="Proton acceptor" evidence="20">
    <location>
        <position position="703"/>
    </location>
</feature>
<dbReference type="GO" id="GO:0030030">
    <property type="term" value="P:cell projection organization"/>
    <property type="evidence" value="ECO:0007669"/>
    <property type="project" value="UniProtKB-ARBA"/>
</dbReference>
<dbReference type="GO" id="GO:0005007">
    <property type="term" value="F:fibroblast growth factor receptor activity"/>
    <property type="evidence" value="ECO:0007669"/>
    <property type="project" value="InterPro"/>
</dbReference>
<dbReference type="FunFam" id="2.60.40.10:FF:000020">
    <property type="entry name" value="Fibroblast growth factor receptor"/>
    <property type="match status" value="1"/>
</dbReference>
<comment type="similarity">
    <text evidence="19">Belongs to the protein kinase superfamily. Tyr protein kinase family. Fibroblast growth factor receptor subfamily.</text>
</comment>
<dbReference type="Gene3D" id="1.10.510.10">
    <property type="entry name" value="Transferase(Phosphotransferase) domain 1"/>
    <property type="match status" value="1"/>
</dbReference>
<dbReference type="GO" id="GO:0045887">
    <property type="term" value="P:positive regulation of synaptic assembly at neuromuscular junction"/>
    <property type="evidence" value="ECO:0007669"/>
    <property type="project" value="UniProtKB-ARBA"/>
</dbReference>
<dbReference type="InterPro" id="IPR016248">
    <property type="entry name" value="FGF_rcpt_fam"/>
</dbReference>
<evidence type="ECO:0000256" key="20">
    <source>
        <dbReference type="PIRSR" id="PIRSR000628-1"/>
    </source>
</evidence>
<dbReference type="Proteomes" id="UP000504634">
    <property type="component" value="Unplaced"/>
</dbReference>
<dbReference type="InterPro" id="IPR007110">
    <property type="entry name" value="Ig-like_dom"/>
</dbReference>
<dbReference type="GO" id="GO:0003006">
    <property type="term" value="P:developmental process involved in reproduction"/>
    <property type="evidence" value="ECO:0007669"/>
    <property type="project" value="UniProtKB-ARBA"/>
</dbReference>
<dbReference type="RefSeq" id="XP_030372496.1">
    <property type="nucleotide sequence ID" value="XM_030516636.1"/>
</dbReference>
<dbReference type="InterPro" id="IPR036179">
    <property type="entry name" value="Ig-like_dom_sf"/>
</dbReference>
<keyword evidence="4 19" id="KW-0808">Transferase</keyword>
<feature type="binding site" evidence="21">
    <location>
        <position position="643"/>
    </location>
    <ligand>
        <name>ATP</name>
        <dbReference type="ChEBI" id="CHEBI:30616"/>
    </ligand>
</feature>
<dbReference type="SUPFAM" id="SSF56112">
    <property type="entry name" value="Protein kinase-like (PK-like)"/>
    <property type="match status" value="1"/>
</dbReference>
<gene>
    <name evidence="29" type="primary">LOC115622629</name>
</gene>
<dbReference type="GO" id="GO:0048468">
    <property type="term" value="P:cell development"/>
    <property type="evidence" value="ECO:0007669"/>
    <property type="project" value="UniProtKB-ARBA"/>
</dbReference>
<dbReference type="InterPro" id="IPR011009">
    <property type="entry name" value="Kinase-like_dom_sf"/>
</dbReference>
<evidence type="ECO:0000259" key="27">
    <source>
        <dbReference type="PROSITE" id="PS50835"/>
    </source>
</evidence>
<dbReference type="SUPFAM" id="SSF48726">
    <property type="entry name" value="Immunoglobulin"/>
    <property type="match status" value="3"/>
</dbReference>
<evidence type="ECO:0000256" key="25">
    <source>
        <dbReference type="SAM" id="SignalP"/>
    </source>
</evidence>
<feature type="signal peptide" evidence="25">
    <location>
        <begin position="1"/>
        <end position="23"/>
    </location>
</feature>
<dbReference type="Gene3D" id="3.30.200.20">
    <property type="entry name" value="Phosphorylase Kinase, domain 1"/>
    <property type="match status" value="1"/>
</dbReference>
<dbReference type="GO" id="GO:0043235">
    <property type="term" value="C:receptor complex"/>
    <property type="evidence" value="ECO:0007669"/>
    <property type="project" value="TreeGrafter"/>
</dbReference>
<evidence type="ECO:0000256" key="1">
    <source>
        <dbReference type="ARBA" id="ARBA00004167"/>
    </source>
</evidence>
<evidence type="ECO:0000256" key="5">
    <source>
        <dbReference type="ARBA" id="ARBA00022692"/>
    </source>
</evidence>
<dbReference type="GO" id="GO:0022603">
    <property type="term" value="P:regulation of anatomical structure morphogenesis"/>
    <property type="evidence" value="ECO:0007669"/>
    <property type="project" value="UniProtKB-ARBA"/>
</dbReference>
<keyword evidence="2" id="KW-0217">Developmental protein</keyword>
<evidence type="ECO:0000256" key="7">
    <source>
        <dbReference type="ARBA" id="ARBA00022737"/>
    </source>
</evidence>
<protein>
    <recommendedName>
        <fullName evidence="19">Fibroblast growth factor receptor</fullName>
        <ecNumber evidence="19">2.7.10.1</ecNumber>
    </recommendedName>
</protein>
<name>A0A6J2T6D3_DROLE</name>
<dbReference type="Pfam" id="PF13927">
    <property type="entry name" value="Ig_3"/>
    <property type="match status" value="1"/>
</dbReference>
<evidence type="ECO:0000256" key="21">
    <source>
        <dbReference type="PIRSR" id="PIRSR000628-2"/>
    </source>
</evidence>
<dbReference type="FunFam" id="3.30.200.20:FF:000651">
    <property type="entry name" value="Fibroblast growth factor receptor"/>
    <property type="match status" value="1"/>
</dbReference>
<keyword evidence="13 19" id="KW-0829">Tyrosine-protein kinase</keyword>
<evidence type="ECO:0000256" key="24">
    <source>
        <dbReference type="SAM" id="Phobius"/>
    </source>
</evidence>
<keyword evidence="11 24" id="KW-1133">Transmembrane helix</keyword>
<dbReference type="Pfam" id="PF07714">
    <property type="entry name" value="PK_Tyr_Ser-Thr"/>
    <property type="match status" value="1"/>
</dbReference>
<keyword evidence="3" id="KW-0597">Phosphoprotein</keyword>
<reference evidence="29" key="1">
    <citation type="submission" date="2025-08" db="UniProtKB">
        <authorList>
            <consortium name="RefSeq"/>
        </authorList>
    </citation>
    <scope>IDENTIFICATION</scope>
    <source>
        <strain evidence="29">11010-0011.00</strain>
        <tissue evidence="29">Whole body</tissue>
    </source>
</reference>
<feature type="binding site" evidence="21 23">
    <location>
        <position position="589"/>
    </location>
    <ligand>
        <name>ATP</name>
        <dbReference type="ChEBI" id="CHEBI:30616"/>
    </ligand>
</feature>
<dbReference type="Gene3D" id="2.60.40.10">
    <property type="entry name" value="Immunoglobulins"/>
    <property type="match status" value="3"/>
</dbReference>
<evidence type="ECO:0000256" key="8">
    <source>
        <dbReference type="ARBA" id="ARBA00022741"/>
    </source>
</evidence>
<accession>A0A6J2T6D3</accession>
<keyword evidence="17" id="KW-0393">Immunoglobulin domain</keyword>
<dbReference type="GeneID" id="115622629"/>
<feature type="domain" description="Protein kinase" evidence="26">
    <location>
        <begin position="552"/>
        <end position="839"/>
    </location>
</feature>
<dbReference type="PANTHER" id="PTHR24416">
    <property type="entry name" value="TYROSINE-PROTEIN KINASE RECEPTOR"/>
    <property type="match status" value="1"/>
</dbReference>
<feature type="binding site" evidence="21">
    <location>
        <begin position="558"/>
        <end position="564"/>
    </location>
    <ligand>
        <name>ATP</name>
        <dbReference type="ChEBI" id="CHEBI:30616"/>
    </ligand>
</feature>
<dbReference type="InterPro" id="IPR017441">
    <property type="entry name" value="Protein_kinase_ATP_BS"/>
</dbReference>
<dbReference type="PROSITE" id="PS50011">
    <property type="entry name" value="PROTEIN_KINASE_DOM"/>
    <property type="match status" value="1"/>
</dbReference>
<dbReference type="Pfam" id="PF07679">
    <property type="entry name" value="I-set"/>
    <property type="match status" value="2"/>
</dbReference>
<keyword evidence="16" id="KW-0325">Glycoprotein</keyword>
<dbReference type="PIRSF" id="PIRSF000628">
    <property type="entry name" value="FGFR"/>
    <property type="match status" value="1"/>
</dbReference>
<evidence type="ECO:0000256" key="16">
    <source>
        <dbReference type="ARBA" id="ARBA00023180"/>
    </source>
</evidence>
<feature type="binding site" evidence="21">
    <location>
        <position position="721"/>
    </location>
    <ligand>
        <name>ATP</name>
        <dbReference type="ChEBI" id="CHEBI:30616"/>
    </ligand>
</feature>
<keyword evidence="7" id="KW-0677">Repeat</keyword>
<feature type="transmembrane region" description="Helical" evidence="24">
    <location>
        <begin position="444"/>
        <end position="466"/>
    </location>
</feature>
<evidence type="ECO:0000256" key="19">
    <source>
        <dbReference type="PIRNR" id="PIRNR000628"/>
    </source>
</evidence>
<dbReference type="OrthoDB" id="5984265at2759"/>
<keyword evidence="8 19" id="KW-0547">Nucleotide-binding</keyword>
<feature type="binding site" evidence="21">
    <location>
        <position position="707"/>
    </location>
    <ligand>
        <name>ATP</name>
        <dbReference type="ChEBI" id="CHEBI:30616"/>
    </ligand>
</feature>
<dbReference type="GO" id="GO:0090130">
    <property type="term" value="P:tissue migration"/>
    <property type="evidence" value="ECO:0007669"/>
    <property type="project" value="UniProtKB-ARBA"/>
</dbReference>
<dbReference type="PROSITE" id="PS00109">
    <property type="entry name" value="PROTEIN_KINASE_TYR"/>
    <property type="match status" value="1"/>
</dbReference>
<dbReference type="InterPro" id="IPR008266">
    <property type="entry name" value="Tyr_kinase_AS"/>
</dbReference>
<keyword evidence="9 19" id="KW-0418">Kinase</keyword>
<dbReference type="GO" id="GO:0008347">
    <property type="term" value="P:glial cell migration"/>
    <property type="evidence" value="ECO:0007669"/>
    <property type="project" value="UniProtKB-ARBA"/>
</dbReference>
<feature type="domain" description="Ig-like" evidence="27">
    <location>
        <begin position="235"/>
        <end position="320"/>
    </location>
</feature>
<dbReference type="InterPro" id="IPR013098">
    <property type="entry name" value="Ig_I-set"/>
</dbReference>
<dbReference type="SMART" id="SM00408">
    <property type="entry name" value="IGc2"/>
    <property type="match status" value="3"/>
</dbReference>
<keyword evidence="15 19" id="KW-0675">Receptor</keyword>
<evidence type="ECO:0000256" key="6">
    <source>
        <dbReference type="ARBA" id="ARBA00022729"/>
    </source>
</evidence>
<evidence type="ECO:0000256" key="18">
    <source>
        <dbReference type="ARBA" id="ARBA00051243"/>
    </source>
</evidence>
<evidence type="ECO:0000313" key="29">
    <source>
        <dbReference type="RefSeq" id="XP_030372496.1"/>
    </source>
</evidence>
<keyword evidence="6 25" id="KW-0732">Signal</keyword>
<evidence type="ECO:0000256" key="15">
    <source>
        <dbReference type="ARBA" id="ARBA00023170"/>
    </source>
</evidence>
<dbReference type="EC" id="2.7.10.1" evidence="19"/>
<dbReference type="PROSITE" id="PS00107">
    <property type="entry name" value="PROTEIN_KINASE_ATP"/>
    <property type="match status" value="1"/>
</dbReference>
<dbReference type="InterPro" id="IPR003599">
    <property type="entry name" value="Ig_sub"/>
</dbReference>
<proteinExistence type="inferred from homology"/>
<comment type="subcellular location">
    <subcellularLocation>
        <location evidence="1">Membrane</location>
        <topology evidence="1">Single-pass membrane protein</topology>
    </subcellularLocation>
</comment>
<keyword evidence="10 19" id="KW-0067">ATP-binding</keyword>
<keyword evidence="5 24" id="KW-0812">Transmembrane</keyword>
<dbReference type="SMART" id="SM00409">
    <property type="entry name" value="IG"/>
    <property type="match status" value="3"/>
</dbReference>
<evidence type="ECO:0000256" key="12">
    <source>
        <dbReference type="ARBA" id="ARBA00023136"/>
    </source>
</evidence>
<dbReference type="InterPro" id="IPR050122">
    <property type="entry name" value="RTK"/>
</dbReference>
<evidence type="ECO:0000256" key="14">
    <source>
        <dbReference type="ARBA" id="ARBA00023157"/>
    </source>
</evidence>
<dbReference type="PRINTS" id="PR00109">
    <property type="entry name" value="TYRKINASE"/>
</dbReference>
<evidence type="ECO:0000256" key="17">
    <source>
        <dbReference type="ARBA" id="ARBA00023319"/>
    </source>
</evidence>
<evidence type="ECO:0000256" key="13">
    <source>
        <dbReference type="ARBA" id="ARBA00023137"/>
    </source>
</evidence>
<evidence type="ECO:0000256" key="10">
    <source>
        <dbReference type="ARBA" id="ARBA00022840"/>
    </source>
</evidence>
<dbReference type="PANTHER" id="PTHR24416:SF550">
    <property type="entry name" value="FIBROBLAST GROWTH FACTOR RECEPTOR HOMOLOG 1-RELATED"/>
    <property type="match status" value="1"/>
</dbReference>
<dbReference type="FunFam" id="2.60.40.10:FF:000016">
    <property type="entry name" value="Fibroblast growth factor receptor"/>
    <property type="match status" value="1"/>
</dbReference>
<feature type="domain" description="Ig-like" evidence="27">
    <location>
        <begin position="326"/>
        <end position="426"/>
    </location>
</feature>
<evidence type="ECO:0000256" key="4">
    <source>
        <dbReference type="ARBA" id="ARBA00022679"/>
    </source>
</evidence>
<sequence>MQIAGCCRLWVTIIAIIFSFGVGSRICECEGALASVGSAGDIGNWNTVRRNDDPEIQDDRLDIRLLNNASSEDSPPMTKPAIPIISEGMPRNATIMEDENVSFKCAVEPSQMEKTRFLWYRHPYGTNRTRAEAEANLSQARRMGTFKPTEHILQLGKVGPRDVGWYTCKAYNANGYSLASAYLEVLPKNRATSTTTSVITSTTTTTTTTTVTPLKLIGHVGGAEHGYSAPVFKKPDSMQYLQHLNSGESLMLSCPVNGTPAPIVTWTRNGEEVKRINGNLLIKKWSIRMDNVVTDDNGIYKCEACNILGCINFNFSVAVNNRLRHPPIISDKYPQNQTVLVNTTVIMECRVLSDLEPKIGWIRLLRGNRFVPHDQINDTSVRRIVFNATDVPHKLILKNVTHAQAGWYVCLASNGLGETMASAYLDVRDRLPYQQLLRSHPVEVTVAAVVLVALFVLGTSFTVYMLRRMRRDKLLKHRIETVHQWTKKVIIYRAPSVDGNSCGASDLQIPIIKIEKQRSTFSATGGNMDPTQPFNEYEFPLDSNWEIPREQLDLGSTLGEGAFGRVVMAEADGKLLGPSDTNERIVAVKMVKEEHTDADMASLVREMEVMKLIGKHKNIINMLGCCTQNGPLWVIVEYAPHGNLKDFLREHRPRGQQRRSESDGYLDDKASQQHFGEKELTGFAYQIARGMEYLASRRCIHRDLAARNILVGDGYVMKIADFGLARDIQDTEYYRKNTNGRLPIKWMAPESLQEKFYDSQSDVWSYGVLLWEIMTYGDQPYPQIMSAEELYSYLITGQRMDKPNQCSINIYIVMRQCWHFDACARPTFTELVDNLEGILKQASSNPNDAYLDLSMPVLETPPSSDYEDDASDTETLPHRYQYTYKFN</sequence>
<feature type="disulfide bond" evidence="22">
    <location>
        <begin position="349"/>
        <end position="410"/>
    </location>
</feature>
<dbReference type="SMART" id="SM00219">
    <property type="entry name" value="TyrKc"/>
    <property type="match status" value="1"/>
</dbReference>
<feature type="disulfide bond" evidence="22">
    <location>
        <begin position="254"/>
        <end position="302"/>
    </location>
</feature>
<dbReference type="AlphaFoldDB" id="A0A6J2T6D3"/>
<evidence type="ECO:0000256" key="22">
    <source>
        <dbReference type="PIRSR" id="PIRSR000628-3"/>
    </source>
</evidence>
<dbReference type="GO" id="GO:0001708">
    <property type="term" value="P:cell fate specification"/>
    <property type="evidence" value="ECO:0007669"/>
    <property type="project" value="UniProtKB-ARBA"/>
</dbReference>
<organism evidence="28 29">
    <name type="scientific">Drosophila lebanonensis</name>
    <name type="common">Fruit fly</name>
    <name type="synonym">Scaptodrosophila lebanonensis</name>
    <dbReference type="NCBI Taxonomy" id="7225"/>
    <lineage>
        <taxon>Eukaryota</taxon>
        <taxon>Metazoa</taxon>
        <taxon>Ecdysozoa</taxon>
        <taxon>Arthropoda</taxon>
        <taxon>Hexapoda</taxon>
        <taxon>Insecta</taxon>
        <taxon>Pterygota</taxon>
        <taxon>Neoptera</taxon>
        <taxon>Endopterygota</taxon>
        <taxon>Diptera</taxon>
        <taxon>Brachycera</taxon>
        <taxon>Muscomorpha</taxon>
        <taxon>Ephydroidea</taxon>
        <taxon>Drosophilidae</taxon>
        <taxon>Scaptodrosophila</taxon>
    </lineage>
</organism>
<keyword evidence="12 19" id="KW-0472">Membrane</keyword>
<evidence type="ECO:0000259" key="26">
    <source>
        <dbReference type="PROSITE" id="PS50011"/>
    </source>
</evidence>
<dbReference type="PROSITE" id="PS50835">
    <property type="entry name" value="IG_LIKE"/>
    <property type="match status" value="3"/>
</dbReference>
<dbReference type="GO" id="GO:0007276">
    <property type="term" value="P:gamete generation"/>
    <property type="evidence" value="ECO:0007669"/>
    <property type="project" value="UniProtKB-ARBA"/>
</dbReference>
<dbReference type="GO" id="GO:0001667">
    <property type="term" value="P:ameboidal-type cell migration"/>
    <property type="evidence" value="ECO:0007669"/>
    <property type="project" value="UniProtKB-ARBA"/>
</dbReference>
<dbReference type="InterPro" id="IPR001245">
    <property type="entry name" value="Ser-Thr/Tyr_kinase_cat_dom"/>
</dbReference>
<feature type="chain" id="PRO_5026704360" description="Fibroblast growth factor receptor" evidence="25">
    <location>
        <begin position="24"/>
        <end position="887"/>
    </location>
</feature>
<dbReference type="InterPro" id="IPR020635">
    <property type="entry name" value="Tyr_kinase_cat_dom"/>
</dbReference>
<dbReference type="GO" id="GO:0005524">
    <property type="term" value="F:ATP binding"/>
    <property type="evidence" value="ECO:0007669"/>
    <property type="project" value="UniProtKB-UniRule"/>
</dbReference>
<evidence type="ECO:0000256" key="2">
    <source>
        <dbReference type="ARBA" id="ARBA00022473"/>
    </source>
</evidence>
<dbReference type="GO" id="GO:0008284">
    <property type="term" value="P:positive regulation of cell population proliferation"/>
    <property type="evidence" value="ECO:0007669"/>
    <property type="project" value="InterPro"/>
</dbReference>
<dbReference type="InterPro" id="IPR013783">
    <property type="entry name" value="Ig-like_fold"/>
</dbReference>
<dbReference type="GO" id="GO:0048729">
    <property type="term" value="P:tissue morphogenesis"/>
    <property type="evidence" value="ECO:0007669"/>
    <property type="project" value="UniProtKB-ARBA"/>
</dbReference>
<evidence type="ECO:0000256" key="23">
    <source>
        <dbReference type="PROSITE-ProRule" id="PRU10141"/>
    </source>
</evidence>
<dbReference type="GO" id="GO:0048646">
    <property type="term" value="P:anatomical structure formation involved in morphogenesis"/>
    <property type="evidence" value="ECO:0007669"/>
    <property type="project" value="UniProtKB-ARBA"/>
</dbReference>
<dbReference type="FunFam" id="1.10.510.10:FF:000983">
    <property type="entry name" value="Fibroblast growth factor receptor homolog 2"/>
    <property type="match status" value="1"/>
</dbReference>
<evidence type="ECO:0000256" key="9">
    <source>
        <dbReference type="ARBA" id="ARBA00022777"/>
    </source>
</evidence>
<feature type="binding site" evidence="21">
    <location>
        <begin position="637"/>
        <end position="639"/>
    </location>
    <ligand>
        <name>ATP</name>
        <dbReference type="ChEBI" id="CHEBI:30616"/>
    </ligand>
</feature>
<evidence type="ECO:0000256" key="3">
    <source>
        <dbReference type="ARBA" id="ARBA00022553"/>
    </source>
</evidence>
<keyword evidence="14 22" id="KW-1015">Disulfide bond</keyword>
<evidence type="ECO:0000313" key="28">
    <source>
        <dbReference type="Proteomes" id="UP000504634"/>
    </source>
</evidence>
<comment type="catalytic activity">
    <reaction evidence="18 19">
        <text>L-tyrosyl-[protein] + ATP = O-phospho-L-tyrosyl-[protein] + ADP + H(+)</text>
        <dbReference type="Rhea" id="RHEA:10596"/>
        <dbReference type="Rhea" id="RHEA-COMP:10136"/>
        <dbReference type="Rhea" id="RHEA-COMP:20101"/>
        <dbReference type="ChEBI" id="CHEBI:15378"/>
        <dbReference type="ChEBI" id="CHEBI:30616"/>
        <dbReference type="ChEBI" id="CHEBI:46858"/>
        <dbReference type="ChEBI" id="CHEBI:61978"/>
        <dbReference type="ChEBI" id="CHEBI:456216"/>
        <dbReference type="EC" id="2.7.10.1"/>
    </reaction>
</comment>
<dbReference type="GO" id="GO:0048513">
    <property type="term" value="P:animal organ development"/>
    <property type="evidence" value="ECO:0007669"/>
    <property type="project" value="UniProtKB-ARBA"/>
</dbReference>
<dbReference type="InterPro" id="IPR000719">
    <property type="entry name" value="Prot_kinase_dom"/>
</dbReference>
<dbReference type="GO" id="GO:0005886">
    <property type="term" value="C:plasma membrane"/>
    <property type="evidence" value="ECO:0007669"/>
    <property type="project" value="UniProtKB-ARBA"/>
</dbReference>
<keyword evidence="28" id="KW-1185">Reference proteome</keyword>
<dbReference type="InterPro" id="IPR003598">
    <property type="entry name" value="Ig_sub2"/>
</dbReference>
<feature type="domain" description="Ig-like" evidence="27">
    <location>
        <begin position="80"/>
        <end position="184"/>
    </location>
</feature>